<name>A0A8T0FHE2_ARGBR</name>
<evidence type="ECO:0000256" key="1">
    <source>
        <dbReference type="ARBA" id="ARBA00022723"/>
    </source>
</evidence>
<keyword evidence="4" id="KW-0862">Zinc</keyword>
<feature type="domain" description="C2H2-type" evidence="6">
    <location>
        <begin position="302"/>
        <end position="330"/>
    </location>
</feature>
<evidence type="ECO:0000313" key="8">
    <source>
        <dbReference type="Proteomes" id="UP000807504"/>
    </source>
</evidence>
<dbReference type="GO" id="GO:0043565">
    <property type="term" value="F:sequence-specific DNA binding"/>
    <property type="evidence" value="ECO:0007669"/>
    <property type="project" value="TreeGrafter"/>
</dbReference>
<dbReference type="PANTHER" id="PTHR24408">
    <property type="entry name" value="ZINC FINGER PROTEIN"/>
    <property type="match status" value="1"/>
</dbReference>
<protein>
    <submittedName>
        <fullName evidence="7">Zinc finger protein 345 like protein</fullName>
    </submittedName>
</protein>
<evidence type="ECO:0000259" key="6">
    <source>
        <dbReference type="PROSITE" id="PS50157"/>
    </source>
</evidence>
<dbReference type="Proteomes" id="UP000807504">
    <property type="component" value="Unassembled WGS sequence"/>
</dbReference>
<dbReference type="SMART" id="SM00355">
    <property type="entry name" value="ZnF_C2H2"/>
    <property type="match status" value="7"/>
</dbReference>
<dbReference type="GO" id="GO:0008270">
    <property type="term" value="F:zinc ion binding"/>
    <property type="evidence" value="ECO:0007669"/>
    <property type="project" value="UniProtKB-KW"/>
</dbReference>
<feature type="domain" description="C2H2-type" evidence="6">
    <location>
        <begin position="247"/>
        <end position="274"/>
    </location>
</feature>
<reference evidence="7" key="2">
    <citation type="submission" date="2020-06" db="EMBL/GenBank/DDBJ databases">
        <authorList>
            <person name="Sheffer M."/>
        </authorList>
    </citation>
    <scope>NUCLEOTIDE SEQUENCE</scope>
</reference>
<reference evidence="7" key="1">
    <citation type="journal article" date="2020" name="bioRxiv">
        <title>Chromosome-level reference genome of the European wasp spider Argiope bruennichi: a resource for studies on range expansion and evolutionary adaptation.</title>
        <authorList>
            <person name="Sheffer M.M."/>
            <person name="Hoppe A."/>
            <person name="Krehenwinkel H."/>
            <person name="Uhl G."/>
            <person name="Kuss A.W."/>
            <person name="Jensen L."/>
            <person name="Jensen C."/>
            <person name="Gillespie R.G."/>
            <person name="Hoff K.J."/>
            <person name="Prost S."/>
        </authorList>
    </citation>
    <scope>NUCLEOTIDE SEQUENCE</scope>
</reference>
<evidence type="ECO:0000256" key="5">
    <source>
        <dbReference type="PROSITE-ProRule" id="PRU00042"/>
    </source>
</evidence>
<keyword evidence="3 5" id="KW-0863">Zinc-finger</keyword>
<dbReference type="EMBL" id="JABXBU010000012">
    <property type="protein sequence ID" value="KAF8788899.1"/>
    <property type="molecule type" value="Genomic_DNA"/>
</dbReference>
<dbReference type="SUPFAM" id="SSF57667">
    <property type="entry name" value="beta-beta-alpha zinc fingers"/>
    <property type="match status" value="2"/>
</dbReference>
<dbReference type="PANTHER" id="PTHR24408:SF58">
    <property type="entry name" value="TRANSCRIPTION FACTOR (TFIIIA), PUTATIVE (AFU_ORTHOLOGUE AFUA_1G05150)-RELATED"/>
    <property type="match status" value="1"/>
</dbReference>
<dbReference type="GO" id="GO:0005634">
    <property type="term" value="C:nucleus"/>
    <property type="evidence" value="ECO:0007669"/>
    <property type="project" value="TreeGrafter"/>
</dbReference>
<sequence length="391" mass="45399">MFGNNDTDHNIENIPSTYICGICNEIFNEKKDFEEHIVSHWTKSSSVGNNGSEQNQTDIKLSRPKQITKEEGQNSFQCKTCHKEYIDESTKLEQVNNSEQILYCCSACNEKFKAEVSLKENEQLQSEEELYKCVECSQSLESHFDFDRHKKTVHNKAHFECDINIKAIKTEEILDGHSPTEKKEPLDASNSDSKATFIFNSGNSTEMYKESSLPEVTIKKEEQELAPFHTNQKIQNRIKLLNKKSKYVCDVCNKSCISNYSLKEHKLIHNGERPHKCETCFCKFRFHYDLIKHQLIHEEPSCECKICPKVYASKNSLRKHFFASHAQKSHGGFNCSFCEKQLSTHDSLWQHYLDHVVIYPFKCKVCSKKFETRFDLKTHAKTHPNPLSEIC</sequence>
<keyword evidence="1" id="KW-0479">Metal-binding</keyword>
<evidence type="ECO:0000256" key="3">
    <source>
        <dbReference type="ARBA" id="ARBA00022771"/>
    </source>
</evidence>
<dbReference type="PROSITE" id="PS50157">
    <property type="entry name" value="ZINC_FINGER_C2H2_2"/>
    <property type="match status" value="6"/>
</dbReference>
<dbReference type="InterPro" id="IPR036236">
    <property type="entry name" value="Znf_C2H2_sf"/>
</dbReference>
<feature type="domain" description="C2H2-type" evidence="6">
    <location>
        <begin position="333"/>
        <end position="360"/>
    </location>
</feature>
<gene>
    <name evidence="7" type="ORF">HNY73_006892</name>
</gene>
<keyword evidence="8" id="KW-1185">Reference proteome</keyword>
<dbReference type="InterPro" id="IPR013087">
    <property type="entry name" value="Znf_C2H2_type"/>
</dbReference>
<dbReference type="PROSITE" id="PS00028">
    <property type="entry name" value="ZINC_FINGER_C2H2_1"/>
    <property type="match status" value="7"/>
</dbReference>
<dbReference type="Gene3D" id="3.30.160.60">
    <property type="entry name" value="Classic Zinc Finger"/>
    <property type="match status" value="6"/>
</dbReference>
<dbReference type="FunFam" id="3.30.160.60:FF:000446">
    <property type="entry name" value="Zinc finger protein"/>
    <property type="match status" value="1"/>
</dbReference>
<feature type="domain" description="C2H2-type" evidence="6">
    <location>
        <begin position="131"/>
        <end position="159"/>
    </location>
</feature>
<proteinExistence type="predicted"/>
<evidence type="ECO:0000256" key="4">
    <source>
        <dbReference type="ARBA" id="ARBA00022833"/>
    </source>
</evidence>
<dbReference type="Pfam" id="PF13894">
    <property type="entry name" value="zf-C2H2_4"/>
    <property type="match status" value="1"/>
</dbReference>
<dbReference type="Pfam" id="PF00096">
    <property type="entry name" value="zf-C2H2"/>
    <property type="match status" value="2"/>
</dbReference>
<feature type="domain" description="C2H2-type" evidence="6">
    <location>
        <begin position="361"/>
        <end position="388"/>
    </location>
</feature>
<keyword evidence="2" id="KW-0677">Repeat</keyword>
<accession>A0A8T0FHE2</accession>
<evidence type="ECO:0000313" key="7">
    <source>
        <dbReference type="EMBL" id="KAF8788899.1"/>
    </source>
</evidence>
<dbReference type="GO" id="GO:0000981">
    <property type="term" value="F:DNA-binding transcription factor activity, RNA polymerase II-specific"/>
    <property type="evidence" value="ECO:0007669"/>
    <property type="project" value="TreeGrafter"/>
</dbReference>
<evidence type="ECO:0000256" key="2">
    <source>
        <dbReference type="ARBA" id="ARBA00022737"/>
    </source>
</evidence>
<dbReference type="AlphaFoldDB" id="A0A8T0FHE2"/>
<comment type="caution">
    <text evidence="7">The sequence shown here is derived from an EMBL/GenBank/DDBJ whole genome shotgun (WGS) entry which is preliminary data.</text>
</comment>
<organism evidence="7 8">
    <name type="scientific">Argiope bruennichi</name>
    <name type="common">Wasp spider</name>
    <name type="synonym">Aranea bruennichi</name>
    <dbReference type="NCBI Taxonomy" id="94029"/>
    <lineage>
        <taxon>Eukaryota</taxon>
        <taxon>Metazoa</taxon>
        <taxon>Ecdysozoa</taxon>
        <taxon>Arthropoda</taxon>
        <taxon>Chelicerata</taxon>
        <taxon>Arachnida</taxon>
        <taxon>Araneae</taxon>
        <taxon>Araneomorphae</taxon>
        <taxon>Entelegynae</taxon>
        <taxon>Araneoidea</taxon>
        <taxon>Araneidae</taxon>
        <taxon>Argiope</taxon>
    </lineage>
</organism>
<feature type="domain" description="C2H2-type" evidence="6">
    <location>
        <begin position="18"/>
        <end position="45"/>
    </location>
</feature>